<evidence type="ECO:0000313" key="1">
    <source>
        <dbReference type="EMBL" id="KAI3720207.1"/>
    </source>
</evidence>
<proteinExistence type="predicted"/>
<gene>
    <name evidence="1" type="ORF">L6452_21120</name>
</gene>
<reference evidence="2" key="1">
    <citation type="journal article" date="2022" name="Mol. Ecol. Resour.">
        <title>The genomes of chicory, endive, great burdock and yacon provide insights into Asteraceae palaeo-polyploidization history and plant inulin production.</title>
        <authorList>
            <person name="Fan W."/>
            <person name="Wang S."/>
            <person name="Wang H."/>
            <person name="Wang A."/>
            <person name="Jiang F."/>
            <person name="Liu H."/>
            <person name="Zhao H."/>
            <person name="Xu D."/>
            <person name="Zhang Y."/>
        </authorList>
    </citation>
    <scope>NUCLEOTIDE SEQUENCE [LARGE SCALE GENOMIC DNA]</scope>
    <source>
        <strain evidence="2">cv. Niubang</strain>
    </source>
</reference>
<reference evidence="1 2" key="2">
    <citation type="journal article" date="2022" name="Mol. Ecol. Resour.">
        <title>The genomes of chicory, endive, great burdock and yacon provide insights into Asteraceae paleo-polyploidization history and plant inulin production.</title>
        <authorList>
            <person name="Fan W."/>
            <person name="Wang S."/>
            <person name="Wang H."/>
            <person name="Wang A."/>
            <person name="Jiang F."/>
            <person name="Liu H."/>
            <person name="Zhao H."/>
            <person name="Xu D."/>
            <person name="Zhang Y."/>
        </authorList>
    </citation>
    <scope>NUCLEOTIDE SEQUENCE [LARGE SCALE GENOMIC DNA]</scope>
    <source>
        <strain evidence="2">cv. Niubang</strain>
    </source>
</reference>
<dbReference type="EMBL" id="CM042052">
    <property type="protein sequence ID" value="KAI3720207.1"/>
    <property type="molecule type" value="Genomic_DNA"/>
</dbReference>
<accession>A0ACB9BDR8</accession>
<sequence length="99" mass="10896">MLAAETTDRVWFIVIFWCGVLVALAGILWVGAYGWVSCSIRLFSGPTAGQPFDSSDYQINAQERGAASHRILAGWKVDCDVSTEQKEHLWSFVLSSIGT</sequence>
<organism evidence="1 2">
    <name type="scientific">Arctium lappa</name>
    <name type="common">Greater burdock</name>
    <name type="synonym">Lappa major</name>
    <dbReference type="NCBI Taxonomy" id="4217"/>
    <lineage>
        <taxon>Eukaryota</taxon>
        <taxon>Viridiplantae</taxon>
        <taxon>Streptophyta</taxon>
        <taxon>Embryophyta</taxon>
        <taxon>Tracheophyta</taxon>
        <taxon>Spermatophyta</taxon>
        <taxon>Magnoliopsida</taxon>
        <taxon>eudicotyledons</taxon>
        <taxon>Gunneridae</taxon>
        <taxon>Pentapetalae</taxon>
        <taxon>asterids</taxon>
        <taxon>campanulids</taxon>
        <taxon>Asterales</taxon>
        <taxon>Asteraceae</taxon>
        <taxon>Carduoideae</taxon>
        <taxon>Cardueae</taxon>
        <taxon>Arctiinae</taxon>
        <taxon>Arctium</taxon>
    </lineage>
</organism>
<keyword evidence="2" id="KW-1185">Reference proteome</keyword>
<protein>
    <submittedName>
        <fullName evidence="1">Uncharacterized protein</fullName>
    </submittedName>
</protein>
<name>A0ACB9BDR8_ARCLA</name>
<comment type="caution">
    <text evidence="1">The sequence shown here is derived from an EMBL/GenBank/DDBJ whole genome shotgun (WGS) entry which is preliminary data.</text>
</comment>
<evidence type="ECO:0000313" key="2">
    <source>
        <dbReference type="Proteomes" id="UP001055879"/>
    </source>
</evidence>
<dbReference type="Proteomes" id="UP001055879">
    <property type="component" value="Linkage Group LG06"/>
</dbReference>